<dbReference type="Pfam" id="PF20251">
    <property type="entry name" value="Big_14"/>
    <property type="match status" value="1"/>
</dbReference>
<organism evidence="2 3">
    <name type="scientific">Alkalibacterium subtropicum</name>
    <dbReference type="NCBI Taxonomy" id="753702"/>
    <lineage>
        <taxon>Bacteria</taxon>
        <taxon>Bacillati</taxon>
        <taxon>Bacillota</taxon>
        <taxon>Bacilli</taxon>
        <taxon>Lactobacillales</taxon>
        <taxon>Carnobacteriaceae</taxon>
        <taxon>Alkalibacterium</taxon>
    </lineage>
</organism>
<dbReference type="InterPro" id="IPR046878">
    <property type="entry name" value="Big_14"/>
</dbReference>
<dbReference type="OrthoDB" id="9939315at2"/>
<sequence length="169" mass="19796">MNRNSFQSTLFLFILSLIGLFLSGCQTARINTAVTLPEDIHMGQGDDLNNQIASYFERESYSSEEIDEMFYIVDNHSEQTIEVSEFYFVQKWVDKEWKTLDNNAIDQIDRTVQISPGETAEFIFWLSTESSDIDEGTYRLSTHMAFLEEEEDKQERKPFNIFIPFEINE</sequence>
<evidence type="ECO:0000313" key="3">
    <source>
        <dbReference type="Proteomes" id="UP000199612"/>
    </source>
</evidence>
<evidence type="ECO:0000313" key="2">
    <source>
        <dbReference type="EMBL" id="SFC34781.1"/>
    </source>
</evidence>
<dbReference type="EMBL" id="FOLT01000005">
    <property type="protein sequence ID" value="SFC34781.1"/>
    <property type="molecule type" value="Genomic_DNA"/>
</dbReference>
<dbReference type="RefSeq" id="WP_091529843.1">
    <property type="nucleotide sequence ID" value="NZ_FOLT01000005.1"/>
</dbReference>
<keyword evidence="3" id="KW-1185">Reference proteome</keyword>
<feature type="domain" description="Bacterial Ig-like" evidence="1">
    <location>
        <begin position="57"/>
        <end position="148"/>
    </location>
</feature>
<accession>A0A1I1IFM1</accession>
<evidence type="ECO:0000259" key="1">
    <source>
        <dbReference type="Pfam" id="PF20251"/>
    </source>
</evidence>
<dbReference type="PROSITE" id="PS51257">
    <property type="entry name" value="PROKAR_LIPOPROTEIN"/>
    <property type="match status" value="1"/>
</dbReference>
<name>A0A1I1IFM1_9LACT</name>
<proteinExistence type="predicted"/>
<dbReference type="Proteomes" id="UP000199612">
    <property type="component" value="Unassembled WGS sequence"/>
</dbReference>
<protein>
    <recommendedName>
        <fullName evidence="1">Bacterial Ig-like domain-containing protein</fullName>
    </recommendedName>
</protein>
<dbReference type="STRING" id="753702.SAMN04488102_10585"/>
<reference evidence="3" key="1">
    <citation type="submission" date="2016-10" db="EMBL/GenBank/DDBJ databases">
        <authorList>
            <person name="Varghese N."/>
            <person name="Submissions S."/>
        </authorList>
    </citation>
    <scope>NUCLEOTIDE SEQUENCE [LARGE SCALE GENOMIC DNA]</scope>
    <source>
        <strain evidence="3">DSM 23664</strain>
    </source>
</reference>
<gene>
    <name evidence="2" type="ORF">SAMN04488102_10585</name>
</gene>
<dbReference type="AlphaFoldDB" id="A0A1I1IFM1"/>